<evidence type="ECO:0000256" key="1">
    <source>
        <dbReference type="SAM" id="Phobius"/>
    </source>
</evidence>
<dbReference type="InterPro" id="IPR055833">
    <property type="entry name" value="DUF7410"/>
</dbReference>
<organism evidence="3 4">
    <name type="scientific">Haloglomus irregulare</name>
    <dbReference type="NCBI Taxonomy" id="2234134"/>
    <lineage>
        <taxon>Archaea</taxon>
        <taxon>Methanobacteriati</taxon>
        <taxon>Methanobacteriota</taxon>
        <taxon>Stenosarchaea group</taxon>
        <taxon>Halobacteria</taxon>
        <taxon>Halobacteriales</taxon>
        <taxon>Natronomonadaceae</taxon>
        <taxon>Haloglomus</taxon>
    </lineage>
</organism>
<dbReference type="Pfam" id="PF24166">
    <property type="entry name" value="DUF7410"/>
    <property type="match status" value="1"/>
</dbReference>
<keyword evidence="1" id="KW-0812">Transmembrane</keyword>
<dbReference type="RefSeq" id="WP_144261660.1">
    <property type="nucleotide sequence ID" value="NZ_QMDX01000004.1"/>
</dbReference>
<feature type="transmembrane region" description="Helical" evidence="1">
    <location>
        <begin position="69"/>
        <end position="91"/>
    </location>
</feature>
<evidence type="ECO:0000259" key="2">
    <source>
        <dbReference type="PROSITE" id="PS50157"/>
    </source>
</evidence>
<comment type="caution">
    <text evidence="3">The sequence shown here is derived from an EMBL/GenBank/DDBJ whole genome shotgun (WGS) entry which is preliminary data.</text>
</comment>
<dbReference type="InterPro" id="IPR013087">
    <property type="entry name" value="Znf_C2H2_type"/>
</dbReference>
<evidence type="ECO:0000313" key="4">
    <source>
        <dbReference type="Proteomes" id="UP000319894"/>
    </source>
</evidence>
<dbReference type="AlphaFoldDB" id="A0A554NA06"/>
<proteinExistence type="predicted"/>
<feature type="domain" description="C2H2-type" evidence="2">
    <location>
        <begin position="21"/>
        <end position="49"/>
    </location>
</feature>
<protein>
    <submittedName>
        <fullName evidence="3">C2H2-type zinc finger protein</fullName>
    </submittedName>
</protein>
<keyword evidence="1" id="KW-1133">Transmembrane helix</keyword>
<keyword evidence="4" id="KW-1185">Reference proteome</keyword>
<dbReference type="Gene3D" id="3.30.160.60">
    <property type="entry name" value="Classic Zinc Finger"/>
    <property type="match status" value="1"/>
</dbReference>
<reference evidence="3 4" key="1">
    <citation type="submission" date="2018-06" db="EMBL/GenBank/DDBJ databases">
        <title>Natronomonas sp. F16-60 a new haloarchaeon isolated from a solar saltern of Isla Cristina, Huelva, Spain.</title>
        <authorList>
            <person name="Duran-Viseras A."/>
            <person name="Sanchez-Porro C."/>
            <person name="Ventosa A."/>
        </authorList>
    </citation>
    <scope>NUCLEOTIDE SEQUENCE [LARGE SCALE GENOMIC DNA]</scope>
    <source>
        <strain evidence="3 4">F16-60</strain>
    </source>
</reference>
<keyword evidence="1" id="KW-0472">Membrane</keyword>
<dbReference type="SUPFAM" id="SSF57667">
    <property type="entry name" value="beta-beta-alpha zinc fingers"/>
    <property type="match status" value="1"/>
</dbReference>
<dbReference type="EMBL" id="QMDX01000004">
    <property type="protein sequence ID" value="TSD14213.1"/>
    <property type="molecule type" value="Genomic_DNA"/>
</dbReference>
<dbReference type="PROSITE" id="PS50157">
    <property type="entry name" value="ZINC_FINGER_C2H2_2"/>
    <property type="match status" value="1"/>
</dbReference>
<sequence length="93" mass="10605">MPEHTTPPEPAEPSASSGPPYDCPYCDRAFHRESYLALHRGQTHPDDLTDAERQAFETARDEEEEALRLFRLQALAALVFIYFGFLLVYAFSL</sequence>
<accession>A0A554NA06</accession>
<name>A0A554NA06_9EURY</name>
<dbReference type="InParanoid" id="A0A554NA06"/>
<dbReference type="InterPro" id="IPR036236">
    <property type="entry name" value="Znf_C2H2_sf"/>
</dbReference>
<dbReference type="Proteomes" id="UP000319894">
    <property type="component" value="Unassembled WGS sequence"/>
</dbReference>
<dbReference type="PROSITE" id="PS00028">
    <property type="entry name" value="ZINC_FINGER_C2H2_1"/>
    <property type="match status" value="1"/>
</dbReference>
<gene>
    <name evidence="3" type="ORF">DP107_08125</name>
</gene>
<evidence type="ECO:0000313" key="3">
    <source>
        <dbReference type="EMBL" id="TSD14213.1"/>
    </source>
</evidence>
<dbReference type="OrthoDB" id="293088at2157"/>